<dbReference type="InterPro" id="IPR048402">
    <property type="entry name" value="YpeB_N"/>
</dbReference>
<dbReference type="InterPro" id="IPR025711">
    <property type="entry name" value="PepSY"/>
</dbReference>
<keyword evidence="6" id="KW-1185">Reference proteome</keyword>
<feature type="domain" description="Sporulation protein YpeB N-terminal" evidence="4">
    <location>
        <begin position="27"/>
        <end position="162"/>
    </location>
</feature>
<dbReference type="EMBL" id="LGTK01000114">
    <property type="protein sequence ID" value="KPH69344.1"/>
    <property type="molecule type" value="Genomic_DNA"/>
</dbReference>
<dbReference type="Pfam" id="PF14620">
    <property type="entry name" value="YPEB_PepSY1-2"/>
    <property type="match status" value="1"/>
</dbReference>
<gene>
    <name evidence="5" type="ORF">AFL42_17150</name>
</gene>
<dbReference type="RefSeq" id="WP_047185002.1">
    <property type="nucleotide sequence ID" value="NZ_JAHHXM010000003.1"/>
</dbReference>
<comment type="caution">
    <text evidence="5">The sequence shown here is derived from an EMBL/GenBank/DDBJ whole genome shotgun (WGS) entry which is preliminary data.</text>
</comment>
<evidence type="ECO:0000259" key="4">
    <source>
        <dbReference type="Pfam" id="PF20769"/>
    </source>
</evidence>
<evidence type="ECO:0000313" key="6">
    <source>
        <dbReference type="Proteomes" id="UP000037854"/>
    </source>
</evidence>
<name>A0ABR5MF87_9BACI</name>
<evidence type="ECO:0000256" key="1">
    <source>
        <dbReference type="SAM" id="Coils"/>
    </source>
</evidence>
<feature type="domain" description="Sporulation protein YpeB PepSY1 and PepSY2" evidence="3">
    <location>
        <begin position="181"/>
        <end position="371"/>
    </location>
</feature>
<evidence type="ECO:0000259" key="2">
    <source>
        <dbReference type="Pfam" id="PF03413"/>
    </source>
</evidence>
<accession>A0ABR5MF87</accession>
<sequence>MKRWILIALLAVVVLGTAFWGYQEHQEKNAILIQAENNYQRAFHNLAYHIDLLHDQIGTALAMNSDKRLSPQMVDIWRITSEASSDVGQLPLALLPFNKTEEFLSQVGDFTYQTAVRNLDDSPLTDEETEKLKQLYNQSAEIEQELRKVQHIALEENLRWMDVQVALATEGDKGDNTVIDGLKTVEKKVEGFSEANAEPSIMGTSTKDHEYKYLEGSKKISENEALKISKDILKVKDPSKINLSETGKGADVPVYTATYVNGDQRGFVDITKQGGNPITLLKNRPVDKKKISLNEGMENATKYMKQLGFEDMVLFQSSQYDNIGSFTYLYSQDGVRVYSDTIEVKVALDNGEILGLTSQNYMKNHRERKIPKPKISNTEAKEMVNPNVNIQEEFLAIIDNDLGEEVLAYEFLGVNGDDTYRIFINALDGKEEKVEKLGGSEMNYAIN</sequence>
<proteinExistence type="predicted"/>
<dbReference type="InterPro" id="IPR014239">
    <property type="entry name" value="YpeB_PepSY1-2"/>
</dbReference>
<feature type="domain" description="PepSY" evidence="2">
    <location>
        <begin position="374"/>
        <end position="435"/>
    </location>
</feature>
<dbReference type="NCBIfam" id="TIGR02889">
    <property type="entry name" value="spore_YpeB"/>
    <property type="match status" value="1"/>
</dbReference>
<organism evidence="5 6">
    <name type="scientific">Oceanobacillus caeni</name>
    <dbReference type="NCBI Taxonomy" id="405946"/>
    <lineage>
        <taxon>Bacteria</taxon>
        <taxon>Bacillati</taxon>
        <taxon>Bacillota</taxon>
        <taxon>Bacilli</taxon>
        <taxon>Bacillales</taxon>
        <taxon>Bacillaceae</taxon>
        <taxon>Oceanobacillus</taxon>
    </lineage>
</organism>
<keyword evidence="1" id="KW-0175">Coiled coil</keyword>
<evidence type="ECO:0000259" key="3">
    <source>
        <dbReference type="Pfam" id="PF14620"/>
    </source>
</evidence>
<dbReference type="Pfam" id="PF20769">
    <property type="entry name" value="YPEB_N"/>
    <property type="match status" value="1"/>
</dbReference>
<reference evidence="5 6" key="1">
    <citation type="submission" date="2015-07" db="EMBL/GenBank/DDBJ databases">
        <title>High-quality draft genome sequence of Oceanobacillus caeni HM6, a bacillus isolated from a human feces.</title>
        <authorList>
            <person name="Kumar J."/>
            <person name="Verma M.K."/>
            <person name="Pandey R."/>
            <person name="Bhambi M."/>
            <person name="Chauhan N."/>
        </authorList>
    </citation>
    <scope>NUCLEOTIDE SEQUENCE [LARGE SCALE GENOMIC DNA]</scope>
    <source>
        <strain evidence="5 6">HM6</strain>
    </source>
</reference>
<feature type="coiled-coil region" evidence="1">
    <location>
        <begin position="125"/>
        <end position="152"/>
    </location>
</feature>
<protein>
    <submittedName>
        <fullName evidence="5">Sporulation protein</fullName>
    </submittedName>
</protein>
<dbReference type="Pfam" id="PF03413">
    <property type="entry name" value="PepSY"/>
    <property type="match status" value="1"/>
</dbReference>
<evidence type="ECO:0000313" key="5">
    <source>
        <dbReference type="EMBL" id="KPH69344.1"/>
    </source>
</evidence>
<dbReference type="Proteomes" id="UP000037854">
    <property type="component" value="Unassembled WGS sequence"/>
</dbReference>